<dbReference type="PANTHER" id="PTHR42879">
    <property type="entry name" value="3-OXOACYL-(ACYL-CARRIER-PROTEIN) REDUCTASE"/>
    <property type="match status" value="1"/>
</dbReference>
<dbReference type="Pfam" id="PF13561">
    <property type="entry name" value="adh_short_C2"/>
    <property type="match status" value="1"/>
</dbReference>
<protein>
    <submittedName>
        <fullName evidence="3">SDR family oxidoreductase</fullName>
    </submittedName>
</protein>
<dbReference type="SUPFAM" id="SSF51735">
    <property type="entry name" value="NAD(P)-binding Rossmann-fold domains"/>
    <property type="match status" value="1"/>
</dbReference>
<dbReference type="InterPro" id="IPR002347">
    <property type="entry name" value="SDR_fam"/>
</dbReference>
<evidence type="ECO:0000259" key="2">
    <source>
        <dbReference type="SMART" id="SM00822"/>
    </source>
</evidence>
<sequence>MAGALPFGRLDGRRAFVSGGARGIGAAIARGFAGAGARVVLADLDVAAASALAHEINAVAAGLDVSDVTAVQAVMTRDGPFDIVVNNAGIDQHAFFTDTTPEDWARLIAVNLTSVLACTQAALPAMQAARFGRVINITSEAGRLGSRGGAVYSAAKGGVIAFTKSIARENARYCITANAIAPGPIRTPMLEQAVAAGGDRILQAMTGATLLGRLGEPEEIAAAALFLASDQAAYITGETLGVSGGMGIGG</sequence>
<dbReference type="InterPro" id="IPR057326">
    <property type="entry name" value="KR_dom"/>
</dbReference>
<keyword evidence="4" id="KW-1185">Reference proteome</keyword>
<dbReference type="InterPro" id="IPR036291">
    <property type="entry name" value="NAD(P)-bd_dom_sf"/>
</dbReference>
<dbReference type="SMART" id="SM00822">
    <property type="entry name" value="PKS_KR"/>
    <property type="match status" value="1"/>
</dbReference>
<dbReference type="PRINTS" id="PR00081">
    <property type="entry name" value="GDHRDH"/>
</dbReference>
<dbReference type="EMBL" id="JAFCJH010000006">
    <property type="protein sequence ID" value="MBR0795359.1"/>
    <property type="molecule type" value="Genomic_DNA"/>
</dbReference>
<dbReference type="InterPro" id="IPR050259">
    <property type="entry name" value="SDR"/>
</dbReference>
<gene>
    <name evidence="3" type="ORF">JQ615_08160</name>
</gene>
<comment type="similarity">
    <text evidence="1">Belongs to the short-chain dehydrogenases/reductases (SDR) family.</text>
</comment>
<comment type="caution">
    <text evidence="3">The sequence shown here is derived from an EMBL/GenBank/DDBJ whole genome shotgun (WGS) entry which is preliminary data.</text>
</comment>
<accession>A0ABS5FEY4</accession>
<proteinExistence type="inferred from homology"/>
<organism evidence="3 4">
    <name type="scientific">Bradyrhizobium jicamae</name>
    <dbReference type="NCBI Taxonomy" id="280332"/>
    <lineage>
        <taxon>Bacteria</taxon>
        <taxon>Pseudomonadati</taxon>
        <taxon>Pseudomonadota</taxon>
        <taxon>Alphaproteobacteria</taxon>
        <taxon>Hyphomicrobiales</taxon>
        <taxon>Nitrobacteraceae</taxon>
        <taxon>Bradyrhizobium</taxon>
    </lineage>
</organism>
<dbReference type="PROSITE" id="PS00061">
    <property type="entry name" value="ADH_SHORT"/>
    <property type="match status" value="1"/>
</dbReference>
<dbReference type="PRINTS" id="PR00080">
    <property type="entry name" value="SDRFAMILY"/>
</dbReference>
<evidence type="ECO:0000313" key="4">
    <source>
        <dbReference type="Proteomes" id="UP001315278"/>
    </source>
</evidence>
<evidence type="ECO:0000313" key="3">
    <source>
        <dbReference type="EMBL" id="MBR0795359.1"/>
    </source>
</evidence>
<dbReference type="PANTHER" id="PTHR42879:SF2">
    <property type="entry name" value="3-OXOACYL-[ACYL-CARRIER-PROTEIN] REDUCTASE FABG"/>
    <property type="match status" value="1"/>
</dbReference>
<dbReference type="Proteomes" id="UP001315278">
    <property type="component" value="Unassembled WGS sequence"/>
</dbReference>
<reference evidence="4" key="1">
    <citation type="journal article" date="2021" name="ISME J.">
        <title>Evolutionary origin and ecological implication of a unique nif island in free-living Bradyrhizobium lineages.</title>
        <authorList>
            <person name="Tao J."/>
        </authorList>
    </citation>
    <scope>NUCLEOTIDE SEQUENCE [LARGE SCALE GENOMIC DNA]</scope>
    <source>
        <strain evidence="4">SZCCT0434</strain>
    </source>
</reference>
<dbReference type="RefSeq" id="WP_212492260.1">
    <property type="nucleotide sequence ID" value="NZ_JAFCJH010000006.1"/>
</dbReference>
<evidence type="ECO:0000256" key="1">
    <source>
        <dbReference type="ARBA" id="ARBA00006484"/>
    </source>
</evidence>
<dbReference type="InterPro" id="IPR020904">
    <property type="entry name" value="Sc_DH/Rdtase_CS"/>
</dbReference>
<name>A0ABS5FEY4_9BRAD</name>
<dbReference type="Gene3D" id="3.40.50.720">
    <property type="entry name" value="NAD(P)-binding Rossmann-like Domain"/>
    <property type="match status" value="1"/>
</dbReference>
<feature type="domain" description="Ketoreductase" evidence="2">
    <location>
        <begin position="13"/>
        <end position="183"/>
    </location>
</feature>